<dbReference type="Pfam" id="PF04675">
    <property type="entry name" value="DNA_ligase_A_N"/>
    <property type="match status" value="1"/>
</dbReference>
<keyword evidence="9 14" id="KW-0233">DNA recombination</keyword>
<keyword evidence="12" id="KW-0131">Cell cycle</keyword>
<keyword evidence="10 14" id="KW-0234">DNA repair</keyword>
<evidence type="ECO:0000256" key="4">
    <source>
        <dbReference type="ARBA" id="ARBA00022618"/>
    </source>
</evidence>
<evidence type="ECO:0000256" key="1">
    <source>
        <dbReference type="ARBA" id="ARBA00004123"/>
    </source>
</evidence>
<feature type="domain" description="ATP-dependent DNA ligase family profile" evidence="17">
    <location>
        <begin position="523"/>
        <end position="659"/>
    </location>
</feature>
<keyword evidence="19" id="KW-1185">Reference proteome</keyword>
<dbReference type="Pfam" id="PF01068">
    <property type="entry name" value="DNA_ligase_A_M"/>
    <property type="match status" value="1"/>
</dbReference>
<dbReference type="NCBIfam" id="TIGR00574">
    <property type="entry name" value="dnl1"/>
    <property type="match status" value="1"/>
</dbReference>
<evidence type="ECO:0000256" key="11">
    <source>
        <dbReference type="ARBA" id="ARBA00023242"/>
    </source>
</evidence>
<keyword evidence="8 14" id="KW-0067">ATP-binding</keyword>
<evidence type="ECO:0000256" key="10">
    <source>
        <dbReference type="ARBA" id="ARBA00023204"/>
    </source>
</evidence>
<feature type="compositionally biased region" description="Acidic residues" evidence="16">
    <location>
        <begin position="69"/>
        <end position="82"/>
    </location>
</feature>
<dbReference type="SUPFAM" id="SSF117018">
    <property type="entry name" value="ATP-dependent DNA ligase DNA-binding domain"/>
    <property type="match status" value="1"/>
</dbReference>
<dbReference type="GO" id="GO:0006310">
    <property type="term" value="P:DNA recombination"/>
    <property type="evidence" value="ECO:0007669"/>
    <property type="project" value="UniProtKB-KW"/>
</dbReference>
<dbReference type="SUPFAM" id="SSF50249">
    <property type="entry name" value="Nucleic acid-binding proteins"/>
    <property type="match status" value="1"/>
</dbReference>
<evidence type="ECO:0000256" key="7">
    <source>
        <dbReference type="ARBA" id="ARBA00022763"/>
    </source>
</evidence>
<evidence type="ECO:0000256" key="5">
    <source>
        <dbReference type="ARBA" id="ARBA00022705"/>
    </source>
</evidence>
<dbReference type="InterPro" id="IPR012309">
    <property type="entry name" value="DNA_ligase_ATP-dep_C"/>
</dbReference>
<dbReference type="EMBL" id="GG680918">
    <property type="protein sequence ID" value="EER05741.1"/>
    <property type="molecule type" value="Genomic_DNA"/>
</dbReference>
<name>C5LCQ8_PERM5</name>
<evidence type="ECO:0000256" key="15">
    <source>
        <dbReference type="RuleBase" id="RU004196"/>
    </source>
</evidence>
<keyword evidence="6 14" id="KW-0547">Nucleotide-binding</keyword>
<evidence type="ECO:0000259" key="17">
    <source>
        <dbReference type="PROSITE" id="PS50160"/>
    </source>
</evidence>
<dbReference type="PROSITE" id="PS50160">
    <property type="entry name" value="DNA_LIGASE_A3"/>
    <property type="match status" value="1"/>
</dbReference>
<feature type="compositionally biased region" description="Basic and acidic residues" evidence="16">
    <location>
        <begin position="40"/>
        <end position="52"/>
    </location>
</feature>
<dbReference type="GO" id="GO:0006281">
    <property type="term" value="P:DNA repair"/>
    <property type="evidence" value="ECO:0007669"/>
    <property type="project" value="UniProtKB-KW"/>
</dbReference>
<dbReference type="InterPro" id="IPR016059">
    <property type="entry name" value="DNA_ligase_ATP-dep_CS"/>
</dbReference>
<evidence type="ECO:0000256" key="14">
    <source>
        <dbReference type="RuleBase" id="RU000617"/>
    </source>
</evidence>
<evidence type="ECO:0000256" key="13">
    <source>
        <dbReference type="ARBA" id="ARBA00034003"/>
    </source>
</evidence>
<dbReference type="GO" id="GO:0051301">
    <property type="term" value="P:cell division"/>
    <property type="evidence" value="ECO:0007669"/>
    <property type="project" value="UniProtKB-KW"/>
</dbReference>
<keyword evidence="3 14" id="KW-0436">Ligase</keyword>
<evidence type="ECO:0000256" key="8">
    <source>
        <dbReference type="ARBA" id="ARBA00022840"/>
    </source>
</evidence>
<protein>
    <recommendedName>
        <fullName evidence="14">DNA ligase</fullName>
        <ecNumber evidence="14">6.5.1.1</ecNumber>
    </recommendedName>
</protein>
<feature type="compositionally biased region" description="Basic and acidic residues" evidence="16">
    <location>
        <begin position="25"/>
        <end position="34"/>
    </location>
</feature>
<comment type="similarity">
    <text evidence="2 15">Belongs to the ATP-dependent DNA ligase family.</text>
</comment>
<dbReference type="Gene3D" id="2.40.50.140">
    <property type="entry name" value="Nucleic acid-binding proteins"/>
    <property type="match status" value="1"/>
</dbReference>
<keyword evidence="4" id="KW-0132">Cell division</keyword>
<dbReference type="PROSITE" id="PS00697">
    <property type="entry name" value="DNA_LIGASE_A1"/>
    <property type="match status" value="1"/>
</dbReference>
<evidence type="ECO:0000256" key="16">
    <source>
        <dbReference type="SAM" id="MobiDB-lite"/>
    </source>
</evidence>
<dbReference type="GO" id="GO:0005739">
    <property type="term" value="C:mitochondrion"/>
    <property type="evidence" value="ECO:0007669"/>
    <property type="project" value="TreeGrafter"/>
</dbReference>
<dbReference type="FunFam" id="2.40.50.140:FF:000062">
    <property type="entry name" value="DNA ligase"/>
    <property type="match status" value="1"/>
</dbReference>
<comment type="catalytic activity">
    <reaction evidence="13 14">
        <text>ATP + (deoxyribonucleotide)n-3'-hydroxyl + 5'-phospho-(deoxyribonucleotide)m = (deoxyribonucleotide)n+m + AMP + diphosphate.</text>
        <dbReference type="EC" id="6.5.1.1"/>
    </reaction>
</comment>
<dbReference type="InterPro" id="IPR012340">
    <property type="entry name" value="NA-bd_OB-fold"/>
</dbReference>
<dbReference type="CDD" id="cd07900">
    <property type="entry name" value="Adenylation_DNA_ligase_I_Euk"/>
    <property type="match status" value="1"/>
</dbReference>
<sequence>MSPTAVNAFTMMMSGAKRSTAISPDKSKVEEPVEKKRKIEKVEEKEDEKVDDQQTAVDQPTVEDKMNSDEEEVDDDYEDDDDDIPTIPLAEALKQPGKTDAEKLAQITKGTGKSPTAISDISSPAFDPSKFSQIKLTPGKNLPYSLLALALQKIEDLKNSGQGSKKKVLVILANLFRIIIYYNPSELIYAVYLLINKLRPDYENVEVGVGDHVILKAMAQVYGRSEKHITADISNGNAADLGEAALLSRVNQPMLFAPPPLTLSKLYKELLVMSQARGKDSQRLRKDIITKCLVAAKGEEAKYIVRTLQGRLRVGILSATILQALAYSFVLTEPAQGNADKECVPDIRKEKPSPTSEKITLKMIALEAATKQAFCEVPSYDKLVECLLSGANPEELSKACTVTPGIPVKPMLAKPTKSITEVLDRFKDIKFTAEYKYDGERAQVHLWTTEKGKTEIRVYSRNSEDLTEKYPDVIDAIQEMMNTLDKPMESMIIDCEAVAFDREKHKVLPFQLLSSRPRKNVVMSEIKVQVCLFPFDLIYLDAESMITQNLDTRRKTLRTRLKEIPDRIHFATARDMDSEEEIQAFFTESVDASCEGLMLKTLVENATYEPSRRSLNWLKLKKDYLSGMADSLDLVPIGAFYGKGKRTGVYGTYLLAVYDANDGEYQSCCKVATGFTDEFLDKHYDYHKDNVIPRRRADYVVSEKMTPDIWLDGTQVWEIQCADLSISPVHTGASNLIDGAGGKGVGLRFPRFIRIRDDKNPEDATTSEQLLQMYEQQFGKGGSE</sequence>
<dbReference type="Pfam" id="PF04679">
    <property type="entry name" value="DNA_ligase_A_C"/>
    <property type="match status" value="1"/>
</dbReference>
<evidence type="ECO:0000256" key="3">
    <source>
        <dbReference type="ARBA" id="ARBA00022598"/>
    </source>
</evidence>
<dbReference type="FunCoup" id="C5LCQ8">
    <property type="interactions" value="600"/>
</dbReference>
<dbReference type="GO" id="GO:0071897">
    <property type="term" value="P:DNA biosynthetic process"/>
    <property type="evidence" value="ECO:0007669"/>
    <property type="project" value="InterPro"/>
</dbReference>
<organism evidence="19">
    <name type="scientific">Perkinsus marinus (strain ATCC 50983 / TXsc)</name>
    <dbReference type="NCBI Taxonomy" id="423536"/>
    <lineage>
        <taxon>Eukaryota</taxon>
        <taxon>Sar</taxon>
        <taxon>Alveolata</taxon>
        <taxon>Perkinsozoa</taxon>
        <taxon>Perkinsea</taxon>
        <taxon>Perkinsida</taxon>
        <taxon>Perkinsidae</taxon>
        <taxon>Perkinsus</taxon>
    </lineage>
</organism>
<gene>
    <name evidence="18" type="ORF">Pmar_PMAR011789</name>
</gene>
<dbReference type="GO" id="GO:0005634">
    <property type="term" value="C:nucleus"/>
    <property type="evidence" value="ECO:0007669"/>
    <property type="project" value="UniProtKB-SubCell"/>
</dbReference>
<comment type="subcellular location">
    <subcellularLocation>
        <location evidence="1">Nucleus</location>
    </subcellularLocation>
</comment>
<dbReference type="InterPro" id="IPR000977">
    <property type="entry name" value="DNA_ligase_ATP-dep"/>
</dbReference>
<dbReference type="InParanoid" id="C5LCQ8"/>
<keyword evidence="11" id="KW-0539">Nucleus</keyword>
<evidence type="ECO:0000313" key="19">
    <source>
        <dbReference type="Proteomes" id="UP000007800"/>
    </source>
</evidence>
<keyword evidence="5" id="KW-0235">DNA replication</keyword>
<dbReference type="Proteomes" id="UP000007800">
    <property type="component" value="Unassembled WGS sequence"/>
</dbReference>
<dbReference type="PANTHER" id="PTHR45674:SF4">
    <property type="entry name" value="DNA LIGASE 1"/>
    <property type="match status" value="1"/>
</dbReference>
<dbReference type="InterPro" id="IPR036599">
    <property type="entry name" value="DNA_ligase_N_sf"/>
</dbReference>
<keyword evidence="7 14" id="KW-0227">DNA damage</keyword>
<dbReference type="InterPro" id="IPR050191">
    <property type="entry name" value="ATP-dep_DNA_ligase"/>
</dbReference>
<evidence type="ECO:0000313" key="18">
    <source>
        <dbReference type="EMBL" id="EER05741.1"/>
    </source>
</evidence>
<dbReference type="InterPro" id="IPR012308">
    <property type="entry name" value="DNA_ligase_ATP-dep_N"/>
</dbReference>
<dbReference type="CDD" id="cd07969">
    <property type="entry name" value="OBF_DNA_ligase_I"/>
    <property type="match status" value="1"/>
</dbReference>
<dbReference type="OMA" id="WIKYKRD"/>
<dbReference type="FunFam" id="3.30.470.30:FF:000002">
    <property type="entry name" value="DNA ligase"/>
    <property type="match status" value="1"/>
</dbReference>
<dbReference type="GO" id="GO:0003677">
    <property type="term" value="F:DNA binding"/>
    <property type="evidence" value="ECO:0007669"/>
    <property type="project" value="InterPro"/>
</dbReference>
<dbReference type="PANTHER" id="PTHR45674">
    <property type="entry name" value="DNA LIGASE 1/3 FAMILY MEMBER"/>
    <property type="match status" value="1"/>
</dbReference>
<evidence type="ECO:0000256" key="2">
    <source>
        <dbReference type="ARBA" id="ARBA00007572"/>
    </source>
</evidence>
<evidence type="ECO:0000256" key="6">
    <source>
        <dbReference type="ARBA" id="ARBA00022741"/>
    </source>
</evidence>
<proteinExistence type="inferred from homology"/>
<dbReference type="InterPro" id="IPR012310">
    <property type="entry name" value="DNA_ligase_ATP-dep_cent"/>
</dbReference>
<reference evidence="18 19" key="1">
    <citation type="submission" date="2008-07" db="EMBL/GenBank/DDBJ databases">
        <authorList>
            <person name="El-Sayed N."/>
            <person name="Caler E."/>
            <person name="Inman J."/>
            <person name="Amedeo P."/>
            <person name="Hass B."/>
            <person name="Wortman J."/>
        </authorList>
    </citation>
    <scope>NUCLEOTIDE SEQUENCE [LARGE SCALE GENOMIC DNA]</scope>
    <source>
        <strain evidence="19">ATCC 50983 / TXsc</strain>
    </source>
</reference>
<dbReference type="GO" id="GO:0005524">
    <property type="term" value="F:ATP binding"/>
    <property type="evidence" value="ECO:0007669"/>
    <property type="project" value="UniProtKB-KW"/>
</dbReference>
<dbReference type="RefSeq" id="XP_002773925.1">
    <property type="nucleotide sequence ID" value="XM_002773879.1"/>
</dbReference>
<dbReference type="GO" id="GO:0003910">
    <property type="term" value="F:DNA ligase (ATP) activity"/>
    <property type="evidence" value="ECO:0007669"/>
    <property type="project" value="UniProtKB-EC"/>
</dbReference>
<dbReference type="OrthoDB" id="206088at2759"/>
<dbReference type="GO" id="GO:0006273">
    <property type="term" value="P:lagging strand elongation"/>
    <property type="evidence" value="ECO:0007669"/>
    <property type="project" value="TreeGrafter"/>
</dbReference>
<dbReference type="GeneID" id="9042944"/>
<evidence type="ECO:0000256" key="12">
    <source>
        <dbReference type="ARBA" id="ARBA00023306"/>
    </source>
</evidence>
<dbReference type="SUPFAM" id="SSF56091">
    <property type="entry name" value="DNA ligase/mRNA capping enzyme, catalytic domain"/>
    <property type="match status" value="1"/>
</dbReference>
<evidence type="ECO:0000256" key="9">
    <source>
        <dbReference type="ARBA" id="ARBA00023172"/>
    </source>
</evidence>
<dbReference type="EC" id="6.5.1.1" evidence="14"/>
<dbReference type="PROSITE" id="PS00333">
    <property type="entry name" value="DNA_LIGASE_A2"/>
    <property type="match status" value="1"/>
</dbReference>
<accession>C5LCQ8</accession>
<dbReference type="Gene3D" id="3.30.470.30">
    <property type="entry name" value="DNA ligase/mRNA capping enzyme"/>
    <property type="match status" value="1"/>
</dbReference>
<dbReference type="AlphaFoldDB" id="C5LCQ8"/>
<feature type="region of interest" description="Disordered" evidence="16">
    <location>
        <begin position="1"/>
        <end position="82"/>
    </location>
</feature>
<dbReference type="Gene3D" id="1.10.3260.10">
    <property type="entry name" value="DNA ligase, ATP-dependent, N-terminal domain"/>
    <property type="match status" value="1"/>
</dbReference>